<evidence type="ECO:0000313" key="3">
    <source>
        <dbReference type="Proteomes" id="UP000695022"/>
    </source>
</evidence>
<dbReference type="Gene3D" id="1.20.58.60">
    <property type="match status" value="6"/>
</dbReference>
<dbReference type="Proteomes" id="UP000695022">
    <property type="component" value="Unplaced"/>
</dbReference>
<dbReference type="GeneID" id="106811813"/>
<dbReference type="RefSeq" id="XP_014671019.1">
    <property type="nucleotide sequence ID" value="XM_014815533.1"/>
</dbReference>
<dbReference type="InterPro" id="IPR018159">
    <property type="entry name" value="Spectrin/alpha-actinin"/>
</dbReference>
<feature type="coiled-coil region" evidence="2">
    <location>
        <begin position="314"/>
        <end position="341"/>
    </location>
</feature>
<name>A0ABM1EFP8_PRICU</name>
<evidence type="ECO:0000256" key="1">
    <source>
        <dbReference type="ARBA" id="ARBA00022737"/>
    </source>
</evidence>
<dbReference type="CDD" id="cd00176">
    <property type="entry name" value="SPEC"/>
    <property type="match status" value="4"/>
</dbReference>
<dbReference type="InterPro" id="IPR002017">
    <property type="entry name" value="Spectrin_repeat"/>
</dbReference>
<keyword evidence="1" id="KW-0677">Repeat</keyword>
<evidence type="ECO:0000313" key="4">
    <source>
        <dbReference type="RefSeq" id="XP_014671019.1"/>
    </source>
</evidence>
<reference evidence="4" key="1">
    <citation type="submission" date="2025-08" db="UniProtKB">
        <authorList>
            <consortium name="RefSeq"/>
        </authorList>
    </citation>
    <scope>IDENTIFICATION</scope>
</reference>
<proteinExistence type="predicted"/>
<dbReference type="Pfam" id="PF00435">
    <property type="entry name" value="Spectrin"/>
    <property type="match status" value="7"/>
</dbReference>
<evidence type="ECO:0000256" key="2">
    <source>
        <dbReference type="SAM" id="Coils"/>
    </source>
</evidence>
<sequence length="753" mass="87079">MQINAQMMINEGHYASEEIQMRAGLVEQLEEAIQLAWQEKRVHLDAVVQQQQFMKDAHSIEAISIAQGAYLINGTIPTNIEQVESALKRHETFEKVLQTQEEKLHVLECSVQDMCSQSHFDAVHMIEVVEEAVGRRDNVRQLADERKRKLLEAHKYATFKQDITETFIWINDKRRFVEAAVQQDMGQNVSLKEKMQKLQKHQTVEAELASAEPRILLLKQNGEELLAIAHTQSAEIEHDLKELITQWQALKNAAEGHTQLLEEARDILNFHSEVSQAAGWIHDKALQVRAGETGRDYEHCVELLQKLEDRDSPRKVTKDTIREINELADKLEQQNQSDSIDLNSKLQQLNTDWTDLQLASVDYRERLDGALEVHEYIRDCDEMTEIINDKAVTLQLEDCGKELHTVETLQRKQEMTDQGIDALHGQIKDLEKRASGLRKRHPESSEAISDKETQVIAKWDSLCELSMYRRQQLDESRKLHKFFYDFRDLEEWANDLHSRMVASDLVDGVAESADQLQLHQELKIELEGRGLEFLGVHRQGEDILKQHDLVAGSDVRNSLEKLEEIQAGLSEEWHETQALLCQCHSFQVFKEHVDEAEAWLATKEAYLNNENLGESVADVRALMKKHDDFNRSLQAQEGVIDQLCEEAQQLIKDGHYNAVAIQYKCEKVTERRKHLWNASANRKRKLEKAIQLQQYLDNAHEVSRWIQEKMQIACDESYRDPTNLQSKIQKHQAFEAELLSNRNCILSVKQVQL</sequence>
<dbReference type="SUPFAM" id="SSF46966">
    <property type="entry name" value="Spectrin repeat"/>
    <property type="match status" value="6"/>
</dbReference>
<keyword evidence="2" id="KW-0175">Coiled coil</keyword>
<gene>
    <name evidence="4" type="primary">LOC106811813</name>
</gene>
<organism evidence="3 4">
    <name type="scientific">Priapulus caudatus</name>
    <name type="common">Priapulid worm</name>
    <dbReference type="NCBI Taxonomy" id="37621"/>
    <lineage>
        <taxon>Eukaryota</taxon>
        <taxon>Metazoa</taxon>
        <taxon>Ecdysozoa</taxon>
        <taxon>Scalidophora</taxon>
        <taxon>Priapulida</taxon>
        <taxon>Priapulimorpha</taxon>
        <taxon>Priapulimorphida</taxon>
        <taxon>Priapulidae</taxon>
        <taxon>Priapulus</taxon>
    </lineage>
</organism>
<dbReference type="PANTHER" id="PTHR11915">
    <property type="entry name" value="SPECTRIN/FILAMIN RELATED CYTOSKELETAL PROTEIN"/>
    <property type="match status" value="1"/>
</dbReference>
<protein>
    <submittedName>
        <fullName evidence="4">Spectrin alpha chain, non-erythrocytic 1-like</fullName>
    </submittedName>
</protein>
<dbReference type="SMART" id="SM00150">
    <property type="entry name" value="SPEC"/>
    <property type="match status" value="6"/>
</dbReference>
<accession>A0ABM1EFP8</accession>
<keyword evidence="3" id="KW-1185">Reference proteome</keyword>